<keyword evidence="2" id="KW-1185">Reference proteome</keyword>
<dbReference type="InterPro" id="IPR019276">
    <property type="entry name" value="DUF2303"/>
</dbReference>
<dbReference type="RefSeq" id="WP_123689757.1">
    <property type="nucleotide sequence ID" value="NZ_AP019700.1"/>
</dbReference>
<dbReference type="Pfam" id="PF10065">
    <property type="entry name" value="DUF2303"/>
    <property type="match status" value="1"/>
</dbReference>
<reference evidence="1 2" key="1">
    <citation type="submission" date="2018-11" db="EMBL/GenBank/DDBJ databases">
        <title>Genomic Encyclopedia of Type Strains, Phase IV (KMG-IV): sequencing the most valuable type-strain genomes for metagenomic binning, comparative biology and taxonomic classification.</title>
        <authorList>
            <person name="Goeker M."/>
        </authorList>
    </citation>
    <scope>NUCLEOTIDE SEQUENCE [LARGE SCALE GENOMIC DNA]</scope>
    <source>
        <strain evidence="1 2">DSM 5900</strain>
    </source>
</reference>
<name>A0A3N1M415_9PROT</name>
<dbReference type="Proteomes" id="UP000278222">
    <property type="component" value="Unassembled WGS sequence"/>
</dbReference>
<evidence type="ECO:0000313" key="1">
    <source>
        <dbReference type="EMBL" id="ROQ00482.1"/>
    </source>
</evidence>
<organism evidence="1 2">
    <name type="scientific">Stella humosa</name>
    <dbReference type="NCBI Taxonomy" id="94"/>
    <lineage>
        <taxon>Bacteria</taxon>
        <taxon>Pseudomonadati</taxon>
        <taxon>Pseudomonadota</taxon>
        <taxon>Alphaproteobacteria</taxon>
        <taxon>Rhodospirillales</taxon>
        <taxon>Stellaceae</taxon>
        <taxon>Stella</taxon>
    </lineage>
</organism>
<evidence type="ECO:0000313" key="2">
    <source>
        <dbReference type="Proteomes" id="UP000278222"/>
    </source>
</evidence>
<protein>
    <submittedName>
        <fullName evidence="1">Uncharacterized protein YfdQ (DUF2303 family)</fullName>
    </submittedName>
</protein>
<dbReference type="AlphaFoldDB" id="A0A3N1M415"/>
<accession>A0A3N1M415</accession>
<dbReference type="OrthoDB" id="7346200at2"/>
<dbReference type="EMBL" id="RJKX01000013">
    <property type="protein sequence ID" value="ROQ00482.1"/>
    <property type="molecule type" value="Genomic_DNA"/>
</dbReference>
<sequence length="310" mass="33632">MAEPNHAGDVQAALAFAKDHVHAYPLGLQNGSTETAQVVVVPRGLELKSTKPFVDEWRGAPERRAGQATLQDLDSFIALTLRFRDDGSALFADTTPEAPGLTAVFDYHQAGPEGAARFGRHGAVYPFPLSDEWKAWAEKDEEKMNQAEFAEFLEDRIGDVPPPPVFTDESADADRVTQLGRLLGGTFASAQRLLELSRGLKVVENARVKSAVNLSTGEAQIAYESDHRDDAGAPLKVPNLFLIGVPVFRGGALYRVGVRLRYRVVGGSISWLYQLYRADVVLADAVTEACGRAQSQTGLPLYKGLPEKAA</sequence>
<proteinExistence type="predicted"/>
<gene>
    <name evidence="1" type="ORF">EDC65_2281</name>
</gene>
<comment type="caution">
    <text evidence="1">The sequence shown here is derived from an EMBL/GenBank/DDBJ whole genome shotgun (WGS) entry which is preliminary data.</text>
</comment>